<dbReference type="Pfam" id="PF00126">
    <property type="entry name" value="HTH_1"/>
    <property type="match status" value="1"/>
</dbReference>
<keyword evidence="6" id="KW-1185">Reference proteome</keyword>
<organism evidence="5 6">
    <name type="scientific">Kutzneria buriramensis</name>
    <dbReference type="NCBI Taxonomy" id="1045776"/>
    <lineage>
        <taxon>Bacteria</taxon>
        <taxon>Bacillati</taxon>
        <taxon>Actinomycetota</taxon>
        <taxon>Actinomycetes</taxon>
        <taxon>Pseudonocardiales</taxon>
        <taxon>Pseudonocardiaceae</taxon>
        <taxon>Kutzneria</taxon>
    </lineage>
</organism>
<dbReference type="PANTHER" id="PTHR30126:SF39">
    <property type="entry name" value="HTH-TYPE TRANSCRIPTIONAL REGULATOR CYSL"/>
    <property type="match status" value="1"/>
</dbReference>
<evidence type="ECO:0000256" key="3">
    <source>
        <dbReference type="ARBA" id="ARBA00023163"/>
    </source>
</evidence>
<accession>A0A3E0HBT2</accession>
<evidence type="ECO:0000259" key="4">
    <source>
        <dbReference type="Pfam" id="PF00126"/>
    </source>
</evidence>
<evidence type="ECO:0000256" key="2">
    <source>
        <dbReference type="ARBA" id="ARBA00023015"/>
    </source>
</evidence>
<dbReference type="InterPro" id="IPR036390">
    <property type="entry name" value="WH_DNA-bd_sf"/>
</dbReference>
<keyword evidence="2" id="KW-0805">Transcription regulation</keyword>
<protein>
    <submittedName>
        <fullName evidence="5">DNA-binding transcriptional LysR family regulator</fullName>
    </submittedName>
</protein>
<evidence type="ECO:0000256" key="1">
    <source>
        <dbReference type="ARBA" id="ARBA00009437"/>
    </source>
</evidence>
<dbReference type="GO" id="GO:0000976">
    <property type="term" value="F:transcription cis-regulatory region binding"/>
    <property type="evidence" value="ECO:0007669"/>
    <property type="project" value="TreeGrafter"/>
</dbReference>
<comment type="similarity">
    <text evidence="1">Belongs to the LysR transcriptional regulatory family.</text>
</comment>
<keyword evidence="5" id="KW-0238">DNA-binding</keyword>
<evidence type="ECO:0000313" key="5">
    <source>
        <dbReference type="EMBL" id="REH41710.1"/>
    </source>
</evidence>
<name>A0A3E0HBT2_9PSEU</name>
<reference evidence="5 6" key="1">
    <citation type="submission" date="2018-08" db="EMBL/GenBank/DDBJ databases">
        <title>Genomic Encyclopedia of Archaeal and Bacterial Type Strains, Phase II (KMG-II): from individual species to whole genera.</title>
        <authorList>
            <person name="Goeker M."/>
        </authorList>
    </citation>
    <scope>NUCLEOTIDE SEQUENCE [LARGE SCALE GENOMIC DNA]</scope>
    <source>
        <strain evidence="5 6">DSM 45791</strain>
    </source>
</reference>
<gene>
    <name evidence="5" type="ORF">BCF44_11110</name>
</gene>
<dbReference type="EMBL" id="QUNO01000011">
    <property type="protein sequence ID" value="REH41710.1"/>
    <property type="molecule type" value="Genomic_DNA"/>
</dbReference>
<dbReference type="GO" id="GO:0003700">
    <property type="term" value="F:DNA-binding transcription factor activity"/>
    <property type="evidence" value="ECO:0007669"/>
    <property type="project" value="InterPro"/>
</dbReference>
<dbReference type="OrthoDB" id="3449785at2"/>
<comment type="caution">
    <text evidence="5">The sequence shown here is derived from an EMBL/GenBank/DDBJ whole genome shotgun (WGS) entry which is preliminary data.</text>
</comment>
<evidence type="ECO:0000313" key="6">
    <source>
        <dbReference type="Proteomes" id="UP000256269"/>
    </source>
</evidence>
<feature type="domain" description="HTH lysR-type" evidence="4">
    <location>
        <begin position="28"/>
        <end position="93"/>
    </location>
</feature>
<dbReference type="PANTHER" id="PTHR30126">
    <property type="entry name" value="HTH-TYPE TRANSCRIPTIONAL REGULATOR"/>
    <property type="match status" value="1"/>
</dbReference>
<keyword evidence="3" id="KW-0804">Transcription</keyword>
<dbReference type="Gene3D" id="1.10.10.10">
    <property type="entry name" value="Winged helix-like DNA-binding domain superfamily/Winged helix DNA-binding domain"/>
    <property type="match status" value="1"/>
</dbReference>
<dbReference type="InterPro" id="IPR000847">
    <property type="entry name" value="LysR_HTH_N"/>
</dbReference>
<proteinExistence type="inferred from homology"/>
<dbReference type="SUPFAM" id="SSF46785">
    <property type="entry name" value="Winged helix' DNA-binding domain"/>
    <property type="match status" value="1"/>
</dbReference>
<dbReference type="RefSeq" id="WP_116177764.1">
    <property type="nucleotide sequence ID" value="NZ_CP144375.1"/>
</dbReference>
<dbReference type="SUPFAM" id="SSF53850">
    <property type="entry name" value="Periplasmic binding protein-like II"/>
    <property type="match status" value="1"/>
</dbReference>
<dbReference type="Proteomes" id="UP000256269">
    <property type="component" value="Unassembled WGS sequence"/>
</dbReference>
<dbReference type="AlphaFoldDB" id="A0A3E0HBT2"/>
<sequence>MSGPLRPPPVNVLNRLLRASPAFLDTTFDQLRTLIAVAEAGTALAAARTLGRDQSSVQKQLDTLNRNFGELCGEPLVRKQGRGRDVLFTDTGRALVEQARATSSAWLDAIHECRRQLGGTLTVGATRYTLAYLAEAGERVAAEFTARGIELNVVHVRTRDLLDRLSAKEVDLVCGSVLTNASLDAFDVMEWRRSGLALLTNLDTCQLGDSATTSELPTLPLVVPGGGVITDFVHGWFGADYRRRLDLVAEIDSAQYGFELLRSGLVRGCMLVTEGLGEAVDAGRMEGTSGLRRVELVDDLEPGLGLLVGVFARRGERASYPDGHPLNLLWSALKPSRAR</sequence>
<dbReference type="InterPro" id="IPR036388">
    <property type="entry name" value="WH-like_DNA-bd_sf"/>
</dbReference>